<feature type="compositionally biased region" description="Polar residues" evidence="1">
    <location>
        <begin position="9"/>
        <end position="21"/>
    </location>
</feature>
<evidence type="ECO:0000313" key="2">
    <source>
        <dbReference type="EMBL" id="KAG2614384.1"/>
    </source>
</evidence>
<protein>
    <submittedName>
        <fullName evidence="2">Uncharacterized protein</fullName>
    </submittedName>
</protein>
<sequence>MGERRMNQDPRQSPRKCSSGSRPDEEEGIEE</sequence>
<accession>A0A8T0U0I8</accession>
<evidence type="ECO:0000256" key="1">
    <source>
        <dbReference type="SAM" id="MobiDB-lite"/>
    </source>
</evidence>
<dbReference type="AlphaFoldDB" id="A0A8T0U0I8"/>
<keyword evidence="3" id="KW-1185">Reference proteome</keyword>
<proteinExistence type="predicted"/>
<name>A0A8T0U0I8_PANVG</name>
<organism evidence="2 3">
    <name type="scientific">Panicum virgatum</name>
    <name type="common">Blackwell switchgrass</name>
    <dbReference type="NCBI Taxonomy" id="38727"/>
    <lineage>
        <taxon>Eukaryota</taxon>
        <taxon>Viridiplantae</taxon>
        <taxon>Streptophyta</taxon>
        <taxon>Embryophyta</taxon>
        <taxon>Tracheophyta</taxon>
        <taxon>Spermatophyta</taxon>
        <taxon>Magnoliopsida</taxon>
        <taxon>Liliopsida</taxon>
        <taxon>Poales</taxon>
        <taxon>Poaceae</taxon>
        <taxon>PACMAD clade</taxon>
        <taxon>Panicoideae</taxon>
        <taxon>Panicodae</taxon>
        <taxon>Paniceae</taxon>
        <taxon>Panicinae</taxon>
        <taxon>Panicum</taxon>
        <taxon>Panicum sect. Hiantes</taxon>
    </lineage>
</organism>
<dbReference type="Proteomes" id="UP000823388">
    <property type="component" value="Chromosome 4K"/>
</dbReference>
<dbReference type="EMBL" id="CM029043">
    <property type="protein sequence ID" value="KAG2614384.1"/>
    <property type="molecule type" value="Genomic_DNA"/>
</dbReference>
<comment type="caution">
    <text evidence="2">The sequence shown here is derived from an EMBL/GenBank/DDBJ whole genome shotgun (WGS) entry which is preliminary data.</text>
</comment>
<reference evidence="2" key="1">
    <citation type="submission" date="2020-05" db="EMBL/GenBank/DDBJ databases">
        <title>WGS assembly of Panicum virgatum.</title>
        <authorList>
            <person name="Lovell J.T."/>
            <person name="Jenkins J."/>
            <person name="Shu S."/>
            <person name="Juenger T.E."/>
            <person name="Schmutz J."/>
        </authorList>
    </citation>
    <scope>NUCLEOTIDE SEQUENCE</scope>
    <source>
        <strain evidence="2">AP13</strain>
    </source>
</reference>
<gene>
    <name evidence="2" type="ORF">PVAP13_4KG385503</name>
</gene>
<feature type="region of interest" description="Disordered" evidence="1">
    <location>
        <begin position="1"/>
        <end position="31"/>
    </location>
</feature>
<evidence type="ECO:0000313" key="3">
    <source>
        <dbReference type="Proteomes" id="UP000823388"/>
    </source>
</evidence>